<feature type="region of interest" description="Disordered" evidence="1">
    <location>
        <begin position="210"/>
        <end position="275"/>
    </location>
</feature>
<feature type="region of interest" description="Disordered" evidence="1">
    <location>
        <begin position="1"/>
        <end position="47"/>
    </location>
</feature>
<feature type="compositionally biased region" description="Polar residues" evidence="1">
    <location>
        <begin position="219"/>
        <end position="229"/>
    </location>
</feature>
<feature type="compositionally biased region" description="Acidic residues" evidence="1">
    <location>
        <begin position="1"/>
        <end position="14"/>
    </location>
</feature>
<reference evidence="2" key="1">
    <citation type="journal article" date="2023" name="Science">
        <title>Genome structures resolve the early diversification of teleost fishes.</title>
        <authorList>
            <person name="Parey E."/>
            <person name="Louis A."/>
            <person name="Montfort J."/>
            <person name="Bouchez O."/>
            <person name="Roques C."/>
            <person name="Iampietro C."/>
            <person name="Lluch J."/>
            <person name="Castinel A."/>
            <person name="Donnadieu C."/>
            <person name="Desvignes T."/>
            <person name="Floi Bucao C."/>
            <person name="Jouanno E."/>
            <person name="Wen M."/>
            <person name="Mejri S."/>
            <person name="Dirks R."/>
            <person name="Jansen H."/>
            <person name="Henkel C."/>
            <person name="Chen W.J."/>
            <person name="Zahm M."/>
            <person name="Cabau C."/>
            <person name="Klopp C."/>
            <person name="Thompson A.W."/>
            <person name="Robinson-Rechavi M."/>
            <person name="Braasch I."/>
            <person name="Lecointre G."/>
            <person name="Bobe J."/>
            <person name="Postlethwait J.H."/>
            <person name="Berthelot C."/>
            <person name="Roest Crollius H."/>
            <person name="Guiguen Y."/>
        </authorList>
    </citation>
    <scope>NUCLEOTIDE SEQUENCE</scope>
    <source>
        <strain evidence="2">WJC10195</strain>
    </source>
</reference>
<dbReference type="OrthoDB" id="10639451at2759"/>
<dbReference type="AlphaFoldDB" id="A0A9Q1IE50"/>
<accession>A0A9Q1IE50</accession>
<sequence>MPMEDGYDREEEVDVVTLSPSEGDDLTAGQREQEVEAPGSEEPRLDQRLRALISRAAKALEVSMPEDRKGPLSRFDDDNQGRTVLPDFEEIMQKQFADPLAAHRWSGMSRRLANMQSRESVGCGQLPSLDQAMTALISPSHLKEQTEATGKAMAIFWTVRRHLWLSQSRLQQEERDCLLRLPIEPSAMFGLNVFKMLQQAQEARHCVREVSGMARQHSRGPQASASRPQDSLDAPHWAPGTYNPSLSPSMDARFSNQREVSELEAVGGPKQLPHS</sequence>
<evidence type="ECO:0000256" key="1">
    <source>
        <dbReference type="SAM" id="MobiDB-lite"/>
    </source>
</evidence>
<dbReference type="Proteomes" id="UP001152622">
    <property type="component" value="Chromosome 19"/>
</dbReference>
<organism evidence="2 3">
    <name type="scientific">Synaphobranchus kaupii</name>
    <name type="common">Kaup's arrowtooth eel</name>
    <dbReference type="NCBI Taxonomy" id="118154"/>
    <lineage>
        <taxon>Eukaryota</taxon>
        <taxon>Metazoa</taxon>
        <taxon>Chordata</taxon>
        <taxon>Craniata</taxon>
        <taxon>Vertebrata</taxon>
        <taxon>Euteleostomi</taxon>
        <taxon>Actinopterygii</taxon>
        <taxon>Neopterygii</taxon>
        <taxon>Teleostei</taxon>
        <taxon>Anguilliformes</taxon>
        <taxon>Synaphobranchidae</taxon>
        <taxon>Synaphobranchus</taxon>
    </lineage>
</organism>
<comment type="caution">
    <text evidence="2">The sequence shown here is derived from an EMBL/GenBank/DDBJ whole genome shotgun (WGS) entry which is preliminary data.</text>
</comment>
<name>A0A9Q1IE50_SYNKA</name>
<keyword evidence="3" id="KW-1185">Reference proteome</keyword>
<proteinExistence type="predicted"/>
<evidence type="ECO:0000313" key="3">
    <source>
        <dbReference type="Proteomes" id="UP001152622"/>
    </source>
</evidence>
<gene>
    <name evidence="2" type="ORF">SKAU_G00384200</name>
</gene>
<dbReference type="EMBL" id="JAINUF010000019">
    <property type="protein sequence ID" value="KAJ8337200.1"/>
    <property type="molecule type" value="Genomic_DNA"/>
</dbReference>
<evidence type="ECO:0000313" key="2">
    <source>
        <dbReference type="EMBL" id="KAJ8337200.1"/>
    </source>
</evidence>
<feature type="compositionally biased region" description="Polar residues" evidence="1">
    <location>
        <begin position="242"/>
        <end position="258"/>
    </location>
</feature>
<protein>
    <submittedName>
        <fullName evidence="2">Uncharacterized protein</fullName>
    </submittedName>
</protein>